<name>A0A0A8ZK01_ARUDO</name>
<protein>
    <submittedName>
        <fullName evidence="1">Uncharacterized protein</fullName>
    </submittedName>
</protein>
<evidence type="ECO:0000313" key="1">
    <source>
        <dbReference type="EMBL" id="JAD35177.1"/>
    </source>
</evidence>
<reference evidence="1" key="1">
    <citation type="submission" date="2014-09" db="EMBL/GenBank/DDBJ databases">
        <authorList>
            <person name="Magalhaes I.L.F."/>
            <person name="Oliveira U."/>
            <person name="Santos F.R."/>
            <person name="Vidigal T.H.D.A."/>
            <person name="Brescovit A.D."/>
            <person name="Santos A.J."/>
        </authorList>
    </citation>
    <scope>NUCLEOTIDE SEQUENCE</scope>
    <source>
        <tissue evidence="1">Shoot tissue taken approximately 20 cm above the soil surface</tissue>
    </source>
</reference>
<sequence>MLKRNFIQKSETSKLISRNSEEAKRFLSAKYAG</sequence>
<dbReference type="AlphaFoldDB" id="A0A0A8ZK01"/>
<organism evidence="1">
    <name type="scientific">Arundo donax</name>
    <name type="common">Giant reed</name>
    <name type="synonym">Donax arundinaceus</name>
    <dbReference type="NCBI Taxonomy" id="35708"/>
    <lineage>
        <taxon>Eukaryota</taxon>
        <taxon>Viridiplantae</taxon>
        <taxon>Streptophyta</taxon>
        <taxon>Embryophyta</taxon>
        <taxon>Tracheophyta</taxon>
        <taxon>Spermatophyta</taxon>
        <taxon>Magnoliopsida</taxon>
        <taxon>Liliopsida</taxon>
        <taxon>Poales</taxon>
        <taxon>Poaceae</taxon>
        <taxon>PACMAD clade</taxon>
        <taxon>Arundinoideae</taxon>
        <taxon>Arundineae</taxon>
        <taxon>Arundo</taxon>
    </lineage>
</organism>
<reference evidence="1" key="2">
    <citation type="journal article" date="2015" name="Data Brief">
        <title>Shoot transcriptome of the giant reed, Arundo donax.</title>
        <authorList>
            <person name="Barrero R.A."/>
            <person name="Guerrero F.D."/>
            <person name="Moolhuijzen P."/>
            <person name="Goolsby J.A."/>
            <person name="Tidwell J."/>
            <person name="Bellgard S.E."/>
            <person name="Bellgard M.I."/>
        </authorList>
    </citation>
    <scope>NUCLEOTIDE SEQUENCE</scope>
    <source>
        <tissue evidence="1">Shoot tissue taken approximately 20 cm above the soil surface</tissue>
    </source>
</reference>
<dbReference type="EMBL" id="GBRH01262718">
    <property type="protein sequence ID" value="JAD35177.1"/>
    <property type="molecule type" value="Transcribed_RNA"/>
</dbReference>
<proteinExistence type="predicted"/>
<accession>A0A0A8ZK01</accession>